<keyword evidence="1" id="KW-0802">TPR repeat</keyword>
<evidence type="ECO:0000256" key="1">
    <source>
        <dbReference type="PROSITE-ProRule" id="PRU00339"/>
    </source>
</evidence>
<evidence type="ECO:0000313" key="3">
    <source>
        <dbReference type="Proteomes" id="UP000324927"/>
    </source>
</evidence>
<dbReference type="SMART" id="SM00028">
    <property type="entry name" value="TPR"/>
    <property type="match status" value="4"/>
</dbReference>
<dbReference type="Pfam" id="PF13432">
    <property type="entry name" value="TPR_16"/>
    <property type="match status" value="2"/>
</dbReference>
<dbReference type="RefSeq" id="WP_149233406.1">
    <property type="nucleotide sequence ID" value="NZ_JALJXJ010000016.1"/>
</dbReference>
<evidence type="ECO:0000313" key="2">
    <source>
        <dbReference type="EMBL" id="KAA0593740.1"/>
    </source>
</evidence>
<comment type="caution">
    <text evidence="2">The sequence shown here is derived from an EMBL/GenBank/DDBJ whole genome shotgun (WGS) entry which is preliminary data.</text>
</comment>
<dbReference type="OrthoDB" id="7307700at2"/>
<proteinExistence type="predicted"/>
<dbReference type="InterPro" id="IPR011990">
    <property type="entry name" value="TPR-like_helical_dom_sf"/>
</dbReference>
<name>A0A5A9GH65_AZOLI</name>
<reference evidence="2 3" key="1">
    <citation type="submission" date="2019-08" db="EMBL/GenBank/DDBJ databases">
        <authorList>
            <person name="Grouzdev D."/>
            <person name="Tikhonova E."/>
            <person name="Kravchenko I."/>
        </authorList>
    </citation>
    <scope>NUCLEOTIDE SEQUENCE [LARGE SCALE GENOMIC DNA]</scope>
    <source>
        <strain evidence="2 3">59b</strain>
    </source>
</reference>
<accession>A0A5A9GH65</accession>
<gene>
    <name evidence="2" type="ORF">FZ942_22890</name>
</gene>
<dbReference type="PROSITE" id="PS50005">
    <property type="entry name" value="TPR"/>
    <property type="match status" value="1"/>
</dbReference>
<dbReference type="Proteomes" id="UP000324927">
    <property type="component" value="Unassembled WGS sequence"/>
</dbReference>
<dbReference type="AlphaFoldDB" id="A0A5A9GH65"/>
<protein>
    <submittedName>
        <fullName evidence="2">Tetratricopeptide repeat protein</fullName>
    </submittedName>
</protein>
<sequence>MSNPVSPAEATASTSPDQIDFDAWRARIKADTFARYHLGMGDALLKAGSGSDAIEAYRRAVGIMPSLYEAQVKLVAGLRQLGHGNEAGGAHHAAVAVDAGYETKGWIDIGVRQLLDGEVEDGARALAHGVAIGPDDHRGRLYHALALFATGDIDRARAEFSTVCDRLEADAPQVAADYITVGNRLYWYSEYRDWNLPASVAIADCACRLDPGSSAYFFTLFYLEILANRPERILSRTAQDASPQMEVFTVRGLIGWANLLCGRWAEADAILSPLLEQEPEPKDRGPAAFYAAGHAVALQGLGRMAEAKTLLDAQIAKNGNDFNALRHRGLMALGEGRLDEASLLLEQAKSAGTHSPIHLADTGLCRMVQGNLDEAERLHRTALAQAGHKSRFVAVSDPWIALNLALVLLQKGAAQEALDLYTAHVAPYPAIMPYFLLLLPEQGRETIRRLMGAIGHSGDGGGDGRP</sequence>
<organism evidence="2 3">
    <name type="scientific">Azospirillum lipoferum</name>
    <dbReference type="NCBI Taxonomy" id="193"/>
    <lineage>
        <taxon>Bacteria</taxon>
        <taxon>Pseudomonadati</taxon>
        <taxon>Pseudomonadota</taxon>
        <taxon>Alphaproteobacteria</taxon>
        <taxon>Rhodospirillales</taxon>
        <taxon>Azospirillaceae</taxon>
        <taxon>Azospirillum</taxon>
    </lineage>
</organism>
<dbReference type="InterPro" id="IPR019734">
    <property type="entry name" value="TPR_rpt"/>
</dbReference>
<dbReference type="Gene3D" id="1.25.40.10">
    <property type="entry name" value="Tetratricopeptide repeat domain"/>
    <property type="match status" value="2"/>
</dbReference>
<dbReference type="EMBL" id="VTTN01000010">
    <property type="protein sequence ID" value="KAA0593740.1"/>
    <property type="molecule type" value="Genomic_DNA"/>
</dbReference>
<keyword evidence="3" id="KW-1185">Reference proteome</keyword>
<dbReference type="SUPFAM" id="SSF48452">
    <property type="entry name" value="TPR-like"/>
    <property type="match status" value="2"/>
</dbReference>
<feature type="repeat" description="TPR" evidence="1">
    <location>
        <begin position="34"/>
        <end position="67"/>
    </location>
</feature>